<evidence type="ECO:0000313" key="2">
    <source>
        <dbReference type="Proteomes" id="UP001229209"/>
    </source>
</evidence>
<evidence type="ECO:0000313" key="1">
    <source>
        <dbReference type="EMBL" id="MDP9729896.1"/>
    </source>
</evidence>
<name>A0ABT9M028_9BACL</name>
<organism evidence="1 2">
    <name type="scientific">Alicyclobacillus tolerans</name>
    <dbReference type="NCBI Taxonomy" id="90970"/>
    <lineage>
        <taxon>Bacteria</taxon>
        <taxon>Bacillati</taxon>
        <taxon>Bacillota</taxon>
        <taxon>Bacilli</taxon>
        <taxon>Bacillales</taxon>
        <taxon>Alicyclobacillaceae</taxon>
        <taxon>Alicyclobacillus</taxon>
    </lineage>
</organism>
<dbReference type="EMBL" id="JAURUO010000028">
    <property type="protein sequence ID" value="MDP9729896.1"/>
    <property type="molecule type" value="Genomic_DNA"/>
</dbReference>
<dbReference type="RefSeq" id="WP_203115702.1">
    <property type="nucleotide sequence ID" value="NZ_JAURUO010000028.1"/>
</dbReference>
<evidence type="ECO:0008006" key="3">
    <source>
        <dbReference type="Google" id="ProtNLM"/>
    </source>
</evidence>
<keyword evidence="2" id="KW-1185">Reference proteome</keyword>
<dbReference type="Proteomes" id="UP001229209">
    <property type="component" value="Unassembled WGS sequence"/>
</dbReference>
<sequence length="440" mass="50692">MPELIYHYSGNRIRYGDYSDIIVPGERGKKIWNQQVLRKLVEPERPWLVECCCQTNPSKRVSMHVVERPIGKRRYYLANNPNSPYQHTSDCPKKQIESVVSLPPILSKDDAVRWSVNENGEMQVDVHVSLFAGGLREITEDNVVSDTVEMNKSRIGVSGDKEETERRRTVRSHVEFGGLIREWYLIARHCLLENRPASNISSLITPALILGVMLKTLLEGKITANGKELRSIAHIPHPSVKRHIEGTRKILLGIYDGMFESGKFVKLRGLKSASWRIDIPEQFAKSFVGYSVGKTLTAVRVMRKGDHWRLTHAPFGALLAQPDAMWVESRYEAEAYQTMVKEGWYVEKPLRIRDDLGGLRPDFVLHGLDRDVVVEIYGRVGDEKYNVHKEAKREFYQAMQREGLIHYVEWDAEEKDGQVRFMRSLQELKRKKWLNQSNPG</sequence>
<comment type="caution">
    <text evidence="1">The sequence shown here is derived from an EMBL/GenBank/DDBJ whole genome shotgun (WGS) entry which is preliminary data.</text>
</comment>
<reference evidence="1 2" key="1">
    <citation type="submission" date="2023-07" db="EMBL/GenBank/DDBJ databases">
        <title>Genomic Encyclopedia of Type Strains, Phase IV (KMG-IV): sequencing the most valuable type-strain genomes for metagenomic binning, comparative biology and taxonomic classification.</title>
        <authorList>
            <person name="Goeker M."/>
        </authorList>
    </citation>
    <scope>NUCLEOTIDE SEQUENCE [LARGE SCALE GENOMIC DNA]</scope>
    <source>
        <strain evidence="1 2">DSM 25924</strain>
    </source>
</reference>
<gene>
    <name evidence="1" type="ORF">J2S04_002873</name>
</gene>
<accession>A0ABT9M028</accession>
<protein>
    <recommendedName>
        <fullName evidence="3">DUF1173 domain-containing protein</fullName>
    </recommendedName>
</protein>
<proteinExistence type="predicted"/>